<dbReference type="SUPFAM" id="SSF52768">
    <property type="entry name" value="Arginase/deacetylase"/>
    <property type="match status" value="1"/>
</dbReference>
<dbReference type="KEGG" id="hbs:IPV69_09990"/>
<evidence type="ECO:0000256" key="2">
    <source>
        <dbReference type="ARBA" id="ARBA00022801"/>
    </source>
</evidence>
<dbReference type="GO" id="GO:0004407">
    <property type="term" value="F:histone deacetylase activity"/>
    <property type="evidence" value="ECO:0007669"/>
    <property type="project" value="InterPro"/>
</dbReference>
<dbReference type="GO" id="GO:0016787">
    <property type="term" value="F:hydrolase activity"/>
    <property type="evidence" value="ECO:0007669"/>
    <property type="project" value="UniProtKB-KW"/>
</dbReference>
<dbReference type="Proteomes" id="UP000593765">
    <property type="component" value="Chromosome"/>
</dbReference>
<comment type="similarity">
    <text evidence="1">Belongs to the histone deacetylase family.</text>
</comment>
<keyword evidence="2" id="KW-0378">Hydrolase</keyword>
<dbReference type="InterPro" id="IPR023801">
    <property type="entry name" value="His_deacetylse_dom"/>
</dbReference>
<sequence>MRADIVRTQLDHNIASTGWKPVSLTEPYGRSKTRYAGKPHGHRTTPLSHPVYNPPMSVGRSLFLRCFTSPRYFAPLPPGHVFPMRKFPDSAAKLIESGVIPHTIDPGVISDLDLLRVHTPDYVQSIRTGRYNEITARRLGLPWSPELSGRSHAATAGTLAATRAAMVDGIAANLAGGTHHAFPDRGEGFCVFNDVAVAIRALQHDEPYIQCMVVDLDAHQGNGTNAIFADDPHVFTYSVHVGKNYPSTKVPGSMDVELSRWASADEYFDRLHETLPPAVERFEPDIAFYIAGADCHEDDRFGQMKLSTADMAARDRYAIRLLRGWSIPTVVLYGGGYNKVEGMTTALHCQTVEIAARGLGSTSASAKADPTSRNT</sequence>
<name>A0A7M2X1W7_9BACT</name>
<dbReference type="InterPro" id="IPR000286">
    <property type="entry name" value="HDACs"/>
</dbReference>
<dbReference type="EMBL" id="CP063458">
    <property type="protein sequence ID" value="QOV91664.1"/>
    <property type="molecule type" value="Genomic_DNA"/>
</dbReference>
<gene>
    <name evidence="4" type="ORF">IPV69_09990</name>
</gene>
<dbReference type="CDD" id="cd09993">
    <property type="entry name" value="HDAC_classIV"/>
    <property type="match status" value="1"/>
</dbReference>
<reference evidence="4 5" key="1">
    <citation type="submission" date="2020-10" db="EMBL/GenBank/DDBJ databases">
        <title>Wide distribution of Phycisphaera-like planctomycetes from WD2101 soil group in peatlands and genome analysis of the first cultivated representative.</title>
        <authorList>
            <person name="Dedysh S.N."/>
            <person name="Beletsky A.V."/>
            <person name="Ivanova A."/>
            <person name="Kulichevskaya I.S."/>
            <person name="Suzina N.E."/>
            <person name="Philippov D.A."/>
            <person name="Rakitin A.L."/>
            <person name="Mardanov A.V."/>
            <person name="Ravin N.V."/>
        </authorList>
    </citation>
    <scope>NUCLEOTIDE SEQUENCE [LARGE SCALE GENOMIC DNA]</scope>
    <source>
        <strain evidence="4 5">M1803</strain>
    </source>
</reference>
<dbReference type="GO" id="GO:0040029">
    <property type="term" value="P:epigenetic regulation of gene expression"/>
    <property type="evidence" value="ECO:0007669"/>
    <property type="project" value="TreeGrafter"/>
</dbReference>
<dbReference type="InterPro" id="IPR044150">
    <property type="entry name" value="HDAC_classIV"/>
</dbReference>
<feature type="domain" description="Histone deacetylase" evidence="3">
    <location>
        <begin position="90"/>
        <end position="341"/>
    </location>
</feature>
<evidence type="ECO:0000256" key="1">
    <source>
        <dbReference type="ARBA" id="ARBA00005947"/>
    </source>
</evidence>
<dbReference type="Pfam" id="PF00850">
    <property type="entry name" value="Hist_deacetyl"/>
    <property type="match status" value="1"/>
</dbReference>
<protein>
    <submittedName>
        <fullName evidence="4">Histone deacetylase</fullName>
    </submittedName>
</protein>
<dbReference type="AlphaFoldDB" id="A0A7M2X1W7"/>
<evidence type="ECO:0000313" key="5">
    <source>
        <dbReference type="Proteomes" id="UP000593765"/>
    </source>
</evidence>
<organism evidence="4 5">
    <name type="scientific">Humisphaera borealis</name>
    <dbReference type="NCBI Taxonomy" id="2807512"/>
    <lineage>
        <taxon>Bacteria</taxon>
        <taxon>Pseudomonadati</taxon>
        <taxon>Planctomycetota</taxon>
        <taxon>Phycisphaerae</taxon>
        <taxon>Tepidisphaerales</taxon>
        <taxon>Tepidisphaeraceae</taxon>
        <taxon>Humisphaera</taxon>
    </lineage>
</organism>
<dbReference type="InterPro" id="IPR037138">
    <property type="entry name" value="His_deacetylse_dom_sf"/>
</dbReference>
<evidence type="ECO:0000313" key="4">
    <source>
        <dbReference type="EMBL" id="QOV91664.1"/>
    </source>
</evidence>
<accession>A0A7M2X1W7</accession>
<evidence type="ECO:0000259" key="3">
    <source>
        <dbReference type="Pfam" id="PF00850"/>
    </source>
</evidence>
<keyword evidence="5" id="KW-1185">Reference proteome</keyword>
<dbReference type="PANTHER" id="PTHR10625:SF19">
    <property type="entry name" value="HISTONE DEACETYLASE 12"/>
    <property type="match status" value="1"/>
</dbReference>
<dbReference type="PANTHER" id="PTHR10625">
    <property type="entry name" value="HISTONE DEACETYLASE HDAC1-RELATED"/>
    <property type="match status" value="1"/>
</dbReference>
<dbReference type="PRINTS" id="PR01270">
    <property type="entry name" value="HDASUPER"/>
</dbReference>
<dbReference type="Gene3D" id="3.40.800.20">
    <property type="entry name" value="Histone deacetylase domain"/>
    <property type="match status" value="1"/>
</dbReference>
<dbReference type="RefSeq" id="WP_206294967.1">
    <property type="nucleotide sequence ID" value="NZ_CP063458.1"/>
</dbReference>
<dbReference type="InterPro" id="IPR023696">
    <property type="entry name" value="Ureohydrolase_dom_sf"/>
</dbReference>
<proteinExistence type="inferred from homology"/>